<evidence type="ECO:0000313" key="2">
    <source>
        <dbReference type="EMBL" id="VDK53487.1"/>
    </source>
</evidence>
<organism evidence="4">
    <name type="scientific">Anisakis simplex</name>
    <name type="common">Herring worm</name>
    <dbReference type="NCBI Taxonomy" id="6269"/>
    <lineage>
        <taxon>Eukaryota</taxon>
        <taxon>Metazoa</taxon>
        <taxon>Ecdysozoa</taxon>
        <taxon>Nematoda</taxon>
        <taxon>Chromadorea</taxon>
        <taxon>Rhabditida</taxon>
        <taxon>Spirurina</taxon>
        <taxon>Ascaridomorpha</taxon>
        <taxon>Ascaridoidea</taxon>
        <taxon>Anisakidae</taxon>
        <taxon>Anisakis</taxon>
        <taxon>Anisakis simplex complex</taxon>
    </lineage>
</organism>
<evidence type="ECO:0000256" key="1">
    <source>
        <dbReference type="SAM" id="Phobius"/>
    </source>
</evidence>
<evidence type="ECO:0000313" key="3">
    <source>
        <dbReference type="Proteomes" id="UP000267096"/>
    </source>
</evidence>
<dbReference type="Proteomes" id="UP000267096">
    <property type="component" value="Unassembled WGS sequence"/>
</dbReference>
<keyword evidence="1" id="KW-1133">Transmembrane helix</keyword>
<dbReference type="WBParaSite" id="ASIM_0001542701-mRNA-1">
    <property type="protein sequence ID" value="ASIM_0001542701-mRNA-1"/>
    <property type="gene ID" value="ASIM_0001542701"/>
</dbReference>
<protein>
    <submittedName>
        <fullName evidence="4">Transmembrane protein</fullName>
    </submittedName>
</protein>
<dbReference type="EMBL" id="UYRR01031955">
    <property type="protein sequence ID" value="VDK53487.1"/>
    <property type="molecule type" value="Genomic_DNA"/>
</dbReference>
<keyword evidence="1" id="KW-0472">Membrane</keyword>
<feature type="transmembrane region" description="Helical" evidence="1">
    <location>
        <begin position="23"/>
        <end position="42"/>
    </location>
</feature>
<feature type="transmembrane region" description="Helical" evidence="1">
    <location>
        <begin position="203"/>
        <end position="223"/>
    </location>
</feature>
<sequence>MRTSSRSAMVSNNSDLSKEFFKYSRYMFTTLIPFMLFANMLIHAEIERNIRRSCFQEERLLVTNSSDESFLASVGQQTALDLLAGEIYCKAERKALTVFACFLLVRLASYEFERIFLLSCQHCAIRKLISGHRIGIGPGIVFFARELLWPFAAEANYVVLASTYTVVVIASALMIYPYFQDLYNVNESLKVAKRSDRFADGRFSLWMTHSAMLVYALIVVLIFSGSVMKRVADYLNVCGGHFNRPQRPNAVWPWFFSAIPLIALSTAYAVLWWSGDVFGVQLTMSVAEFVMSLAVNSLQAVSRLSTL</sequence>
<feature type="transmembrane region" description="Helical" evidence="1">
    <location>
        <begin position="157"/>
        <end position="179"/>
    </location>
</feature>
<feature type="transmembrane region" description="Helical" evidence="1">
    <location>
        <begin position="251"/>
        <end position="272"/>
    </location>
</feature>
<gene>
    <name evidence="2" type="ORF">ASIM_LOCUS14836</name>
</gene>
<dbReference type="OrthoDB" id="5830419at2759"/>
<name>A0A158PPS3_ANISI</name>
<keyword evidence="3" id="KW-1185">Reference proteome</keyword>
<reference evidence="2 3" key="2">
    <citation type="submission" date="2018-11" db="EMBL/GenBank/DDBJ databases">
        <authorList>
            <consortium name="Pathogen Informatics"/>
        </authorList>
    </citation>
    <scope>NUCLEOTIDE SEQUENCE [LARGE SCALE GENOMIC DNA]</scope>
</reference>
<evidence type="ECO:0000313" key="4">
    <source>
        <dbReference type="WBParaSite" id="ASIM_0001542701-mRNA-1"/>
    </source>
</evidence>
<accession>A0A158PPS3</accession>
<keyword evidence="1" id="KW-0812">Transmembrane</keyword>
<dbReference type="AlphaFoldDB" id="A0A158PPS3"/>
<reference evidence="4" key="1">
    <citation type="submission" date="2016-04" db="UniProtKB">
        <authorList>
            <consortium name="WormBaseParasite"/>
        </authorList>
    </citation>
    <scope>IDENTIFICATION</scope>
</reference>
<proteinExistence type="predicted"/>